<feature type="signal peptide" evidence="1">
    <location>
        <begin position="1"/>
        <end position="27"/>
    </location>
</feature>
<accession>A0ABT9QJ68</accession>
<feature type="chain" id="PRO_5046273415" evidence="1">
    <location>
        <begin position="28"/>
        <end position="58"/>
    </location>
</feature>
<sequence>MAVIRPSTGTRRAAALCGLGAALTVPAGSVAGENHRRSSCGSLGGRGRAVVAVRTACV</sequence>
<name>A0ABT9QJ68_9ACTN</name>
<proteinExistence type="predicted"/>
<evidence type="ECO:0000313" key="2">
    <source>
        <dbReference type="EMBL" id="MDP9846757.1"/>
    </source>
</evidence>
<evidence type="ECO:0000256" key="1">
    <source>
        <dbReference type="SAM" id="SignalP"/>
    </source>
</evidence>
<keyword evidence="1" id="KW-0732">Signal</keyword>
<dbReference type="EMBL" id="JAUSQU010000001">
    <property type="protein sequence ID" value="MDP9846757.1"/>
    <property type="molecule type" value="Genomic_DNA"/>
</dbReference>
<dbReference type="Proteomes" id="UP001225356">
    <property type="component" value="Unassembled WGS sequence"/>
</dbReference>
<organism evidence="2 3">
    <name type="scientific">Streptosporangium lutulentum</name>
    <dbReference type="NCBI Taxonomy" id="1461250"/>
    <lineage>
        <taxon>Bacteria</taxon>
        <taxon>Bacillati</taxon>
        <taxon>Actinomycetota</taxon>
        <taxon>Actinomycetes</taxon>
        <taxon>Streptosporangiales</taxon>
        <taxon>Streptosporangiaceae</taxon>
        <taxon>Streptosporangium</taxon>
    </lineage>
</organism>
<reference evidence="2 3" key="1">
    <citation type="submission" date="2023-07" db="EMBL/GenBank/DDBJ databases">
        <title>Sequencing the genomes of 1000 actinobacteria strains.</title>
        <authorList>
            <person name="Klenk H.-P."/>
        </authorList>
    </citation>
    <scope>NUCLEOTIDE SEQUENCE [LARGE SCALE GENOMIC DNA]</scope>
    <source>
        <strain evidence="2 3">DSM 46740</strain>
    </source>
</reference>
<gene>
    <name evidence="2" type="ORF">J2853_005968</name>
</gene>
<comment type="caution">
    <text evidence="2">The sequence shown here is derived from an EMBL/GenBank/DDBJ whole genome shotgun (WGS) entry which is preliminary data.</text>
</comment>
<protein>
    <submittedName>
        <fullName evidence="2">Uncharacterized protein</fullName>
    </submittedName>
</protein>
<keyword evidence="3" id="KW-1185">Reference proteome</keyword>
<dbReference type="RefSeq" id="WP_307563507.1">
    <property type="nucleotide sequence ID" value="NZ_JAUSQU010000001.1"/>
</dbReference>
<evidence type="ECO:0000313" key="3">
    <source>
        <dbReference type="Proteomes" id="UP001225356"/>
    </source>
</evidence>